<protein>
    <submittedName>
        <fullName evidence="2">Transposase of ISGbem_B, Y1_Tnp domain-containing</fullName>
    </submittedName>
</protein>
<feature type="domain" description="Transposase IS200-like" evidence="1">
    <location>
        <begin position="9"/>
        <end position="123"/>
    </location>
</feature>
<gene>
    <name evidence="2" type="ordered locus">Gbem_1406</name>
</gene>
<dbReference type="Proteomes" id="UP000008825">
    <property type="component" value="Chromosome"/>
</dbReference>
<sequence length="289" mass="33426">MARPLRIEFDGALYHVTSRGNERKDVFQVDKDRTVFLGILAKCCNLFNWVCHAYCLMNNHYHLVIETLDSTLSRGMRQLNGAYTQKFNWNHDRVGHLFQGRYKAVLIEKESHLLEACRYVVLNPIRAKMITTPQQWQWSSYRGTCGLATPAACLTVEWVLQQFGGTRQLAIREYKKFVKDGIEAPSLWEDLRCQILLGDEAFIDKFSEVAKGAEELREIPRSQRFLSRPSLQDLFLELNNKQHRNDVIIEAVQAHGYAQKEVADHLRLHYATISRILAKNNGETSRSKT</sequence>
<dbReference type="Pfam" id="PF01797">
    <property type="entry name" value="Y1_Tnp"/>
    <property type="match status" value="1"/>
</dbReference>
<dbReference type="GO" id="GO:0004803">
    <property type="term" value="F:transposase activity"/>
    <property type="evidence" value="ECO:0007669"/>
    <property type="project" value="InterPro"/>
</dbReference>
<dbReference type="PANTHER" id="PTHR34322:SF2">
    <property type="entry name" value="TRANSPOSASE IS200-LIKE DOMAIN-CONTAINING PROTEIN"/>
    <property type="match status" value="1"/>
</dbReference>
<evidence type="ECO:0000313" key="2">
    <source>
        <dbReference type="EMBL" id="ACH38425.1"/>
    </source>
</evidence>
<dbReference type="SMART" id="SM01321">
    <property type="entry name" value="Y1_Tnp"/>
    <property type="match status" value="1"/>
</dbReference>
<evidence type="ECO:0000313" key="3">
    <source>
        <dbReference type="Proteomes" id="UP000008825"/>
    </source>
</evidence>
<dbReference type="SUPFAM" id="SSF143422">
    <property type="entry name" value="Transposase IS200-like"/>
    <property type="match status" value="1"/>
</dbReference>
<accession>B5EIR0</accession>
<dbReference type="HOGENOM" id="CLU_068226_0_0_7"/>
<dbReference type="InterPro" id="IPR002686">
    <property type="entry name" value="Transposase_17"/>
</dbReference>
<reference evidence="2 3" key="1">
    <citation type="submission" date="2008-07" db="EMBL/GenBank/DDBJ databases">
        <title>Complete sequence of Geobacter bemidjiensis BEM.</title>
        <authorList>
            <consortium name="US DOE Joint Genome Institute"/>
            <person name="Lucas S."/>
            <person name="Copeland A."/>
            <person name="Lapidus A."/>
            <person name="Glavina del Rio T."/>
            <person name="Dalin E."/>
            <person name="Tice H."/>
            <person name="Bruce D."/>
            <person name="Goodwin L."/>
            <person name="Pitluck S."/>
            <person name="Kiss H."/>
            <person name="Brettin T."/>
            <person name="Detter J.C."/>
            <person name="Han C."/>
            <person name="Kuske C.R."/>
            <person name="Schmutz J."/>
            <person name="Larimer F."/>
            <person name="Land M."/>
            <person name="Hauser L."/>
            <person name="Kyrpides N."/>
            <person name="Lykidis A."/>
            <person name="Lovley D."/>
            <person name="Richardson P."/>
        </authorList>
    </citation>
    <scope>NUCLEOTIDE SEQUENCE [LARGE SCALE GENOMIC DNA]</scope>
    <source>
        <strain evidence="3">ATCC BAA-1014 / DSM 16622 / JCM 12645 / Bem</strain>
    </source>
</reference>
<dbReference type="RefSeq" id="WP_012529838.1">
    <property type="nucleotide sequence ID" value="NC_011146.1"/>
</dbReference>
<dbReference type="GO" id="GO:0003677">
    <property type="term" value="F:DNA binding"/>
    <property type="evidence" value="ECO:0007669"/>
    <property type="project" value="InterPro"/>
</dbReference>
<proteinExistence type="predicted"/>
<dbReference type="OrthoDB" id="9800147at2"/>
<dbReference type="Gene3D" id="3.30.70.1290">
    <property type="entry name" value="Transposase IS200-like"/>
    <property type="match status" value="1"/>
</dbReference>
<keyword evidence="3" id="KW-1185">Reference proteome</keyword>
<dbReference type="eggNOG" id="COG1943">
    <property type="taxonomic scope" value="Bacteria"/>
</dbReference>
<dbReference type="KEGG" id="gbm:Gbem_1406"/>
<dbReference type="InterPro" id="IPR036515">
    <property type="entry name" value="Transposase_17_sf"/>
</dbReference>
<dbReference type="PANTHER" id="PTHR34322">
    <property type="entry name" value="TRANSPOSASE, Y1_TNP DOMAIN-CONTAINING"/>
    <property type="match status" value="1"/>
</dbReference>
<dbReference type="AlphaFoldDB" id="B5EIR0"/>
<organism evidence="2 3">
    <name type="scientific">Citrifermentans bemidjiense (strain ATCC BAA-1014 / DSM 16622 / JCM 12645 / Bem)</name>
    <name type="common">Geobacter bemidjiensis</name>
    <dbReference type="NCBI Taxonomy" id="404380"/>
    <lineage>
        <taxon>Bacteria</taxon>
        <taxon>Pseudomonadati</taxon>
        <taxon>Thermodesulfobacteriota</taxon>
        <taxon>Desulfuromonadia</taxon>
        <taxon>Geobacterales</taxon>
        <taxon>Geobacteraceae</taxon>
        <taxon>Citrifermentans</taxon>
    </lineage>
</organism>
<reference evidence="2 3" key="2">
    <citation type="journal article" date="2010" name="BMC Genomics">
        <title>The genome of Geobacter bemidjiensis, exemplar for the subsurface clade of Geobacter species that predominate in Fe(III)-reducing subsurface environments.</title>
        <authorList>
            <person name="Aklujkar M."/>
            <person name="Young N.D."/>
            <person name="Holmes D."/>
            <person name="Chavan M."/>
            <person name="Risso C."/>
            <person name="Kiss H.E."/>
            <person name="Han C.S."/>
            <person name="Land M.L."/>
            <person name="Lovley D.R."/>
        </authorList>
    </citation>
    <scope>NUCLEOTIDE SEQUENCE [LARGE SCALE GENOMIC DNA]</scope>
    <source>
        <strain evidence="3">ATCC BAA-1014 / DSM 16622 / JCM 12645 / Bem</strain>
    </source>
</reference>
<name>B5EIR0_CITBB</name>
<evidence type="ECO:0000259" key="1">
    <source>
        <dbReference type="SMART" id="SM01321"/>
    </source>
</evidence>
<dbReference type="EMBL" id="CP001124">
    <property type="protein sequence ID" value="ACH38425.1"/>
    <property type="molecule type" value="Genomic_DNA"/>
</dbReference>
<dbReference type="GO" id="GO:0006313">
    <property type="term" value="P:DNA transposition"/>
    <property type="evidence" value="ECO:0007669"/>
    <property type="project" value="InterPro"/>
</dbReference>